<reference evidence="2" key="2">
    <citation type="submission" date="2020-01" db="EMBL/GenBank/DDBJ databases">
        <authorList>
            <person name="Korhonen P.K.K."/>
            <person name="Guangxu M.G."/>
            <person name="Wang T.W."/>
            <person name="Stroehlein A.J.S."/>
            <person name="Young N.D."/>
            <person name="Ang C.-S.A."/>
            <person name="Fernando D.W.F."/>
            <person name="Lu H.L."/>
            <person name="Taylor S.T."/>
            <person name="Ehtesham M.E.M."/>
            <person name="Najaraj S.H.N."/>
            <person name="Harsha G.H.G."/>
            <person name="Madugundu A.M."/>
            <person name="Renuse S.R."/>
            <person name="Holt D.H."/>
            <person name="Pandey A.P."/>
            <person name="Papenfuss A.P."/>
            <person name="Gasser R.B.G."/>
            <person name="Fischer K.F."/>
        </authorList>
    </citation>
    <scope>NUCLEOTIDE SEQUENCE</scope>
    <source>
        <strain evidence="2">SSS_KF_BRIS2020</strain>
    </source>
</reference>
<dbReference type="AlphaFoldDB" id="A0A834R3K0"/>
<feature type="compositionally biased region" description="Basic and acidic residues" evidence="1">
    <location>
        <begin position="822"/>
        <end position="832"/>
    </location>
</feature>
<evidence type="ECO:0000256" key="1">
    <source>
        <dbReference type="SAM" id="MobiDB-lite"/>
    </source>
</evidence>
<dbReference type="EMBL" id="WVUK01000065">
    <property type="protein sequence ID" value="KAF7489050.1"/>
    <property type="molecule type" value="Genomic_DNA"/>
</dbReference>
<name>A0A834R3K0_SARSC</name>
<dbReference type="OrthoDB" id="10691037at2759"/>
<keyword evidence="4" id="KW-1185">Reference proteome</keyword>
<evidence type="ECO:0000313" key="4">
    <source>
        <dbReference type="Proteomes" id="UP000070412"/>
    </source>
</evidence>
<protein>
    <submittedName>
        <fullName evidence="2 3">Uncharacterized protein</fullName>
    </submittedName>
</protein>
<organism evidence="2">
    <name type="scientific">Sarcoptes scabiei</name>
    <name type="common">Itch mite</name>
    <name type="synonym">Acarus scabiei</name>
    <dbReference type="NCBI Taxonomy" id="52283"/>
    <lineage>
        <taxon>Eukaryota</taxon>
        <taxon>Metazoa</taxon>
        <taxon>Ecdysozoa</taxon>
        <taxon>Arthropoda</taxon>
        <taxon>Chelicerata</taxon>
        <taxon>Arachnida</taxon>
        <taxon>Acari</taxon>
        <taxon>Acariformes</taxon>
        <taxon>Sarcoptiformes</taxon>
        <taxon>Astigmata</taxon>
        <taxon>Psoroptidia</taxon>
        <taxon>Sarcoptoidea</taxon>
        <taxon>Sarcoptidae</taxon>
        <taxon>Sarcoptinae</taxon>
        <taxon>Sarcoptes</taxon>
    </lineage>
</organism>
<dbReference type="Proteomes" id="UP000070412">
    <property type="component" value="Unassembled WGS sequence"/>
</dbReference>
<reference evidence="3" key="3">
    <citation type="submission" date="2022-06" db="UniProtKB">
        <authorList>
            <consortium name="EnsemblMetazoa"/>
        </authorList>
    </citation>
    <scope>IDENTIFICATION</scope>
</reference>
<gene>
    <name evidence="2" type="ORF">SSS_6213</name>
</gene>
<evidence type="ECO:0000313" key="3">
    <source>
        <dbReference type="EnsemblMetazoa" id="KAF7489050.1"/>
    </source>
</evidence>
<feature type="compositionally biased region" description="Low complexity" evidence="1">
    <location>
        <begin position="357"/>
        <end position="371"/>
    </location>
</feature>
<feature type="region of interest" description="Disordered" evidence="1">
    <location>
        <begin position="225"/>
        <end position="273"/>
    </location>
</feature>
<sequence>MNYLDHESVVVYESETVSSKLNNNASITSKSIITMLDENVSNLINQKPSLMTTSSLKNASIISFDQTSETIQTKSDSKSPTSLLDDDDDVIESFVDDNERRPSKQLDSTTDSQSFCHSNVSTVSIDECGDAKLQQKDLQPREELLKQQPFDKISESKIDLDNIKLEAISITNSIMERARDELRKKSLCKKKQSIEISDEDMVERDENELEMIKQKLQSNRFSSIEEIQDSSTGPLSTPPPTSSSMILSSSQSKSEMIKQGLQSRISPQDSRSKIDAKDLMFSSTESSLPYSDVQTSSSSRPISGDFDAILMHESGGHTNSSSHLSSEYVTCPMAKHSSSFHTIPTSLDTSQYFTPPSGKTSSTSFETGSSSNLGEISETSETLHENVTLHSDDDNDGNYFDEQYKKISEINTDEIEPFNCPIASSVLQTDNWPSIKPSVSEEKENLDPSISEQPAESYTEEEEFFRQQAAKLYQPSIPAACTLESIDKNLYTHVEVEEENDDSLSLERKSSQKTQSISLISPKKNVNQWRNLNTETETTSSTSSSLREFERLECEVADQRYETKSMQENLELLYDPEETNESLNSEFSQDTITCIRTCPNESVNGAALISNDDNIKHQNGNQPFSSSTAMITHEFFPPQNTPLEPIQPTEITNQSSSDIGQCLMDTSLSSQSSLNMMGESEAPIMVQSLQGESRFSPIEYHQQEQQQNVMNLVDSSLSSNQMGNLDFNSDPILDCDFTSLHSNSTFNPTTETTVIDNRIELHCDEPIQNLSLTSTATSTTIQSDQFIQPSPSAFGDQSGSIITTTSTTKRVINERQLADVEKTIIMPQERKSSTSSSSSSSSSLSSTSSSSSSSSSPSSKTKLKQ</sequence>
<feature type="compositionally biased region" description="Low complexity" evidence="1">
    <location>
        <begin position="833"/>
        <end position="859"/>
    </location>
</feature>
<accession>A0A834R3K0</accession>
<evidence type="ECO:0000313" key="2">
    <source>
        <dbReference type="EMBL" id="KAF7489050.1"/>
    </source>
</evidence>
<feature type="region of interest" description="Disordered" evidence="1">
    <location>
        <begin position="822"/>
        <end position="865"/>
    </location>
</feature>
<proteinExistence type="predicted"/>
<feature type="compositionally biased region" description="Low complexity" evidence="1">
    <location>
        <begin position="242"/>
        <end position="254"/>
    </location>
</feature>
<reference evidence="4" key="1">
    <citation type="journal article" date="2020" name="PLoS Negl. Trop. Dis.">
        <title>High-quality nuclear genome for Sarcoptes scabiei-A critical resource for a neglected parasite.</title>
        <authorList>
            <person name="Korhonen P.K."/>
            <person name="Gasser R.B."/>
            <person name="Ma G."/>
            <person name="Wang T."/>
            <person name="Stroehlein A.J."/>
            <person name="Young N.D."/>
            <person name="Ang C.S."/>
            <person name="Fernando D.D."/>
            <person name="Lu H.C."/>
            <person name="Taylor S."/>
            <person name="Reynolds S.L."/>
            <person name="Mofiz E."/>
            <person name="Najaraj S.H."/>
            <person name="Gowda H."/>
            <person name="Madugundu A."/>
            <person name="Renuse S."/>
            <person name="Holt D."/>
            <person name="Pandey A."/>
            <person name="Papenfuss A.T."/>
            <person name="Fischer K."/>
        </authorList>
    </citation>
    <scope>NUCLEOTIDE SEQUENCE [LARGE SCALE GENOMIC DNA]</scope>
</reference>
<feature type="region of interest" description="Disordered" evidence="1">
    <location>
        <begin position="498"/>
        <end position="517"/>
    </location>
</feature>
<feature type="region of interest" description="Disordered" evidence="1">
    <location>
        <begin position="351"/>
        <end position="382"/>
    </location>
</feature>
<feature type="compositionally biased region" description="Polar residues" evidence="1">
    <location>
        <begin position="260"/>
        <end position="269"/>
    </location>
</feature>
<dbReference type="EnsemblMetazoa" id="SSS_6213s_mrna">
    <property type="protein sequence ID" value="KAF7489050.1"/>
    <property type="gene ID" value="SSS_6213"/>
</dbReference>